<keyword evidence="3" id="KW-1185">Reference proteome</keyword>
<evidence type="ECO:0000313" key="3">
    <source>
        <dbReference type="Proteomes" id="UP000054560"/>
    </source>
</evidence>
<dbReference type="OrthoDB" id="10262687at2759"/>
<feature type="transmembrane region" description="Helical" evidence="1">
    <location>
        <begin position="132"/>
        <end position="151"/>
    </location>
</feature>
<evidence type="ECO:0000313" key="2">
    <source>
        <dbReference type="EMBL" id="KNC74937.1"/>
    </source>
</evidence>
<feature type="transmembrane region" description="Helical" evidence="1">
    <location>
        <begin position="7"/>
        <end position="25"/>
    </location>
</feature>
<organism evidence="2 3">
    <name type="scientific">Sphaeroforma arctica JP610</name>
    <dbReference type="NCBI Taxonomy" id="667725"/>
    <lineage>
        <taxon>Eukaryota</taxon>
        <taxon>Ichthyosporea</taxon>
        <taxon>Ichthyophonida</taxon>
        <taxon>Sphaeroforma</taxon>
    </lineage>
</organism>
<reference evidence="2 3" key="1">
    <citation type="submission" date="2011-02" db="EMBL/GenBank/DDBJ databases">
        <title>The Genome Sequence of Sphaeroforma arctica JP610.</title>
        <authorList>
            <consortium name="The Broad Institute Genome Sequencing Platform"/>
            <person name="Russ C."/>
            <person name="Cuomo C."/>
            <person name="Young S.K."/>
            <person name="Zeng Q."/>
            <person name="Gargeya S."/>
            <person name="Alvarado L."/>
            <person name="Berlin A."/>
            <person name="Chapman S.B."/>
            <person name="Chen Z."/>
            <person name="Freedman E."/>
            <person name="Gellesch M."/>
            <person name="Goldberg J."/>
            <person name="Griggs A."/>
            <person name="Gujja S."/>
            <person name="Heilman E."/>
            <person name="Heiman D."/>
            <person name="Howarth C."/>
            <person name="Mehta T."/>
            <person name="Neiman D."/>
            <person name="Pearson M."/>
            <person name="Roberts A."/>
            <person name="Saif S."/>
            <person name="Shea T."/>
            <person name="Shenoy N."/>
            <person name="Sisk P."/>
            <person name="Stolte C."/>
            <person name="Sykes S."/>
            <person name="White J."/>
            <person name="Yandava C."/>
            <person name="Burger G."/>
            <person name="Gray M.W."/>
            <person name="Holland P.W.H."/>
            <person name="King N."/>
            <person name="Lang F.B.F."/>
            <person name="Roger A.J."/>
            <person name="Ruiz-Trillo I."/>
            <person name="Haas B."/>
            <person name="Nusbaum C."/>
            <person name="Birren B."/>
        </authorList>
    </citation>
    <scope>NUCLEOTIDE SEQUENCE [LARGE SCALE GENOMIC DNA]</scope>
    <source>
        <strain evidence="2 3">JP610</strain>
    </source>
</reference>
<dbReference type="RefSeq" id="XP_014148839.1">
    <property type="nucleotide sequence ID" value="XM_014293364.1"/>
</dbReference>
<keyword evidence="1" id="KW-1133">Transmembrane helix</keyword>
<feature type="transmembrane region" description="Helical" evidence="1">
    <location>
        <begin position="64"/>
        <end position="84"/>
    </location>
</feature>
<feature type="transmembrane region" description="Helical" evidence="1">
    <location>
        <begin position="260"/>
        <end position="284"/>
    </location>
</feature>
<sequence length="342" mass="36183">MSAIVTILLSALFAGLVAILVTFLIERLGGLVGGVIGSTPSITIPTVIGIALSSNETQDVFNAMTAIPVGLLVTASFLLVWRYLPLPLTQKLHVESRSALWLTLATSLCVWAGFAIISVISMQQVGSVAGKYMSFLCLALMLLTGFLVTYFPTPTPLHQHAHPGHSHAGSKSSWQVLATRGLLAGTATGVTVGISMVNEIAAGVLSSFPSISLTTMVALWLAHGPELGLSAVGSTILGSGSVAFFSLAFGVFIHWFTFNIAVSCVLAYLVGLAYSVAVGLLLYYADKRKRYRSGVRVPSGRFALFDDVEEYVGELSDDDENEVEPIVASFPGDEDISEALLP</sequence>
<dbReference type="GeneID" id="25913031"/>
<protein>
    <submittedName>
        <fullName evidence="2">Uncharacterized protein</fullName>
    </submittedName>
</protein>
<dbReference type="Proteomes" id="UP000054560">
    <property type="component" value="Unassembled WGS sequence"/>
</dbReference>
<name>A0A0L0FDT6_9EUKA</name>
<keyword evidence="1" id="KW-0812">Transmembrane</keyword>
<feature type="transmembrane region" description="Helical" evidence="1">
    <location>
        <begin position="99"/>
        <end position="120"/>
    </location>
</feature>
<proteinExistence type="predicted"/>
<keyword evidence="1" id="KW-0472">Membrane</keyword>
<gene>
    <name evidence="2" type="ORF">SARC_12527</name>
</gene>
<feature type="transmembrane region" description="Helical" evidence="1">
    <location>
        <begin position="200"/>
        <end position="222"/>
    </location>
</feature>
<evidence type="ECO:0000256" key="1">
    <source>
        <dbReference type="SAM" id="Phobius"/>
    </source>
</evidence>
<feature type="transmembrane region" description="Helical" evidence="1">
    <location>
        <begin position="31"/>
        <end position="52"/>
    </location>
</feature>
<dbReference type="eggNOG" id="ENOG502SF34">
    <property type="taxonomic scope" value="Eukaryota"/>
</dbReference>
<dbReference type="EMBL" id="KQ243966">
    <property type="protein sequence ID" value="KNC74937.1"/>
    <property type="molecule type" value="Genomic_DNA"/>
</dbReference>
<accession>A0A0L0FDT6</accession>
<feature type="transmembrane region" description="Helical" evidence="1">
    <location>
        <begin position="229"/>
        <end position="254"/>
    </location>
</feature>
<dbReference type="AlphaFoldDB" id="A0A0L0FDT6"/>